<comment type="caution">
    <text evidence="9">The sequence shown here is derived from an EMBL/GenBank/DDBJ whole genome shotgun (WGS) entry which is preliminary data.</text>
</comment>
<keyword evidence="10" id="KW-1185">Reference proteome</keyword>
<feature type="domain" description="VTT" evidence="8">
    <location>
        <begin position="46"/>
        <end position="170"/>
    </location>
</feature>
<keyword evidence="6 7" id="KW-0472">Membrane</keyword>
<protein>
    <submittedName>
        <fullName evidence="9">Membrane-associated protein</fullName>
    </submittedName>
</protein>
<reference evidence="9 10" key="1">
    <citation type="submission" date="2023-07" db="EMBL/GenBank/DDBJ databases">
        <title>Genomic Encyclopedia of Type Strains, Phase IV (KMG-IV): sequencing the most valuable type-strain genomes for metagenomic binning, comparative biology and taxonomic classification.</title>
        <authorList>
            <person name="Goeker M."/>
        </authorList>
    </citation>
    <scope>NUCLEOTIDE SEQUENCE [LARGE SCALE GENOMIC DNA]</scope>
    <source>
        <strain evidence="9 10">DSM 23494</strain>
    </source>
</reference>
<feature type="transmembrane region" description="Helical" evidence="7">
    <location>
        <begin position="24"/>
        <end position="46"/>
    </location>
</feature>
<dbReference type="Pfam" id="PF09335">
    <property type="entry name" value="VTT_dom"/>
    <property type="match status" value="1"/>
</dbReference>
<evidence type="ECO:0000256" key="1">
    <source>
        <dbReference type="ARBA" id="ARBA00004651"/>
    </source>
</evidence>
<accession>A0ABU0ARJ2</accession>
<sequence length="208" mass="23889">MFDIIQFISEFDDHLSDFLYSYGLLIYVLLFLFIYLKTAFVVLTFIPGDSIVFASGALAAMGKLQLAFLIFLFFFATVMGDSQNFSIGTLVKRINRQKHHVTWLSDTQVHNAQSFVEQNGHLSIIMARFIPLMRTTVPFVSGIMKYPYLSFLKYNSFGAVIWVFFWLSMGLVLGNIHWVEDHLLLSLTIISFLPLLIPLLYCVLKKYG</sequence>
<feature type="transmembrane region" description="Helical" evidence="7">
    <location>
        <begin position="52"/>
        <end position="76"/>
    </location>
</feature>
<dbReference type="PANTHER" id="PTHR30353:SF15">
    <property type="entry name" value="INNER MEMBRANE PROTEIN YABI"/>
    <property type="match status" value="1"/>
</dbReference>
<organism evidence="9 10">
    <name type="scientific">Cytobacillus purgationiresistens</name>
    <dbReference type="NCBI Taxonomy" id="863449"/>
    <lineage>
        <taxon>Bacteria</taxon>
        <taxon>Bacillati</taxon>
        <taxon>Bacillota</taxon>
        <taxon>Bacilli</taxon>
        <taxon>Bacillales</taxon>
        <taxon>Bacillaceae</taxon>
        <taxon>Cytobacillus</taxon>
    </lineage>
</organism>
<comment type="subcellular location">
    <subcellularLocation>
        <location evidence="1 7">Cell membrane</location>
        <topology evidence="1 7">Multi-pass membrane protein</topology>
    </subcellularLocation>
</comment>
<keyword evidence="3 7" id="KW-1003">Cell membrane</keyword>
<evidence type="ECO:0000313" key="9">
    <source>
        <dbReference type="EMBL" id="MDQ0273412.1"/>
    </source>
</evidence>
<evidence type="ECO:0000256" key="4">
    <source>
        <dbReference type="ARBA" id="ARBA00022692"/>
    </source>
</evidence>
<evidence type="ECO:0000313" key="10">
    <source>
        <dbReference type="Proteomes" id="UP001238088"/>
    </source>
</evidence>
<dbReference type="PANTHER" id="PTHR30353">
    <property type="entry name" value="INNER MEMBRANE PROTEIN DEDA-RELATED"/>
    <property type="match status" value="1"/>
</dbReference>
<keyword evidence="4 7" id="KW-0812">Transmembrane</keyword>
<name>A0ABU0ARJ2_9BACI</name>
<evidence type="ECO:0000256" key="6">
    <source>
        <dbReference type="ARBA" id="ARBA00023136"/>
    </source>
</evidence>
<dbReference type="InterPro" id="IPR032816">
    <property type="entry name" value="VTT_dom"/>
</dbReference>
<dbReference type="EMBL" id="JAUSUB010000039">
    <property type="protein sequence ID" value="MDQ0273412.1"/>
    <property type="molecule type" value="Genomic_DNA"/>
</dbReference>
<proteinExistence type="inferred from homology"/>
<dbReference type="RefSeq" id="WP_307479485.1">
    <property type="nucleotide sequence ID" value="NZ_JAUSUB010000039.1"/>
</dbReference>
<comment type="similarity">
    <text evidence="2 7">Belongs to the DedA family.</text>
</comment>
<keyword evidence="5 7" id="KW-1133">Transmembrane helix</keyword>
<evidence type="ECO:0000256" key="7">
    <source>
        <dbReference type="RuleBase" id="RU367016"/>
    </source>
</evidence>
<dbReference type="Proteomes" id="UP001238088">
    <property type="component" value="Unassembled WGS sequence"/>
</dbReference>
<evidence type="ECO:0000256" key="2">
    <source>
        <dbReference type="ARBA" id="ARBA00010792"/>
    </source>
</evidence>
<evidence type="ECO:0000256" key="5">
    <source>
        <dbReference type="ARBA" id="ARBA00022989"/>
    </source>
</evidence>
<feature type="transmembrane region" description="Helical" evidence="7">
    <location>
        <begin position="154"/>
        <end position="178"/>
    </location>
</feature>
<feature type="transmembrane region" description="Helical" evidence="7">
    <location>
        <begin position="184"/>
        <end position="204"/>
    </location>
</feature>
<gene>
    <name evidence="9" type="ORF">J2S17_005344</name>
</gene>
<evidence type="ECO:0000259" key="8">
    <source>
        <dbReference type="Pfam" id="PF09335"/>
    </source>
</evidence>
<evidence type="ECO:0000256" key="3">
    <source>
        <dbReference type="ARBA" id="ARBA00022475"/>
    </source>
</evidence>
<dbReference type="InterPro" id="IPR032818">
    <property type="entry name" value="DedA-like"/>
</dbReference>